<reference evidence="1 2" key="1">
    <citation type="journal article" date="2018" name="Nat. Ecol. Evol.">
        <title>Genomic signatures of mitonuclear coevolution across populations of Tigriopus californicus.</title>
        <authorList>
            <person name="Barreto F.S."/>
            <person name="Watson E.T."/>
            <person name="Lima T.G."/>
            <person name="Willett C.S."/>
            <person name="Edmands S."/>
            <person name="Li W."/>
            <person name="Burton R.S."/>
        </authorList>
    </citation>
    <scope>NUCLEOTIDE SEQUENCE [LARGE SCALE GENOMIC DNA]</scope>
    <source>
        <strain evidence="1 2">San Diego</strain>
    </source>
</reference>
<protein>
    <submittedName>
        <fullName evidence="1">Uncharacterized protein</fullName>
    </submittedName>
</protein>
<evidence type="ECO:0000313" key="2">
    <source>
        <dbReference type="Proteomes" id="UP000318571"/>
    </source>
</evidence>
<dbReference type="Proteomes" id="UP000318571">
    <property type="component" value="Chromosome 6"/>
</dbReference>
<accession>A0A553PQ47</accession>
<sequence>MSEYGSWTVGKLRNELRLRGSRVTGPKNSLVDSQHFIEEDFRTETVFQKRFENAVSRHNEKTQTFFKTQNIECFEEIQDNLAGEMATLVKLMLGKVVRVHEGTPEI</sequence>
<dbReference type="EMBL" id="VCGU01000002">
    <property type="protein sequence ID" value="TRY79781.1"/>
    <property type="molecule type" value="Genomic_DNA"/>
</dbReference>
<dbReference type="AlphaFoldDB" id="A0A553PQ47"/>
<comment type="caution">
    <text evidence="1">The sequence shown here is derived from an EMBL/GenBank/DDBJ whole genome shotgun (WGS) entry which is preliminary data.</text>
</comment>
<name>A0A553PQ47_TIGCA</name>
<evidence type="ECO:0000313" key="1">
    <source>
        <dbReference type="EMBL" id="TRY79781.1"/>
    </source>
</evidence>
<keyword evidence="2" id="KW-1185">Reference proteome</keyword>
<proteinExistence type="predicted"/>
<organism evidence="1 2">
    <name type="scientific">Tigriopus californicus</name>
    <name type="common">Marine copepod</name>
    <dbReference type="NCBI Taxonomy" id="6832"/>
    <lineage>
        <taxon>Eukaryota</taxon>
        <taxon>Metazoa</taxon>
        <taxon>Ecdysozoa</taxon>
        <taxon>Arthropoda</taxon>
        <taxon>Crustacea</taxon>
        <taxon>Multicrustacea</taxon>
        <taxon>Hexanauplia</taxon>
        <taxon>Copepoda</taxon>
        <taxon>Harpacticoida</taxon>
        <taxon>Harpacticidae</taxon>
        <taxon>Tigriopus</taxon>
    </lineage>
</organism>
<gene>
    <name evidence="1" type="ORF">TCAL_17057</name>
</gene>